<comment type="subcellular location">
    <subcellularLocation>
        <location evidence="1">Membrane</location>
        <topology evidence="1">Multi-pass membrane protein</topology>
    </subcellularLocation>
</comment>
<protein>
    <submittedName>
        <fullName evidence="8">Uncharacterized protein</fullName>
    </submittedName>
</protein>
<dbReference type="InterPro" id="IPR036259">
    <property type="entry name" value="MFS_trans_sf"/>
</dbReference>
<dbReference type="PROSITE" id="PS50850">
    <property type="entry name" value="MFS"/>
    <property type="match status" value="1"/>
</dbReference>
<feature type="transmembrane region" description="Helical" evidence="7">
    <location>
        <begin position="625"/>
        <end position="646"/>
    </location>
</feature>
<dbReference type="GO" id="GO:0022857">
    <property type="term" value="F:transmembrane transporter activity"/>
    <property type="evidence" value="ECO:0007669"/>
    <property type="project" value="InterPro"/>
</dbReference>
<dbReference type="Gene3D" id="1.20.1250.20">
    <property type="entry name" value="MFS general substrate transporter like domains"/>
    <property type="match status" value="1"/>
</dbReference>
<evidence type="ECO:0000256" key="2">
    <source>
        <dbReference type="ARBA" id="ARBA00008335"/>
    </source>
</evidence>
<evidence type="ECO:0000256" key="7">
    <source>
        <dbReference type="SAM" id="Phobius"/>
    </source>
</evidence>
<dbReference type="GO" id="GO:0016020">
    <property type="term" value="C:membrane"/>
    <property type="evidence" value="ECO:0007669"/>
    <property type="project" value="UniProtKB-SubCell"/>
</dbReference>
<accession>A0A4P7N3C6</accession>
<dbReference type="InterPro" id="IPR020846">
    <property type="entry name" value="MFS_dom"/>
</dbReference>
<dbReference type="VEuPathDB" id="FungiDB:M_BR32_EuGene_00061831"/>
<feature type="transmembrane region" description="Helical" evidence="7">
    <location>
        <begin position="227"/>
        <end position="251"/>
    </location>
</feature>
<evidence type="ECO:0000256" key="5">
    <source>
        <dbReference type="ARBA" id="ARBA00023136"/>
    </source>
</evidence>
<gene>
    <name evidence="8" type="ORF">PoMZ_01750</name>
</gene>
<dbReference type="SUPFAM" id="SSF103473">
    <property type="entry name" value="MFS general substrate transporter"/>
    <property type="match status" value="1"/>
</dbReference>
<feature type="region of interest" description="Disordered" evidence="6">
    <location>
        <begin position="1"/>
        <end position="113"/>
    </location>
</feature>
<evidence type="ECO:0000256" key="1">
    <source>
        <dbReference type="ARBA" id="ARBA00004141"/>
    </source>
</evidence>
<feature type="compositionally biased region" description="Low complexity" evidence="6">
    <location>
        <begin position="84"/>
        <end position="101"/>
    </location>
</feature>
<feature type="compositionally biased region" description="Low complexity" evidence="6">
    <location>
        <begin position="21"/>
        <end position="34"/>
    </location>
</feature>
<evidence type="ECO:0000313" key="8">
    <source>
        <dbReference type="EMBL" id="QBZ56833.1"/>
    </source>
</evidence>
<feature type="compositionally biased region" description="Low complexity" evidence="6">
    <location>
        <begin position="68"/>
        <end position="77"/>
    </location>
</feature>
<dbReference type="PANTHER" id="PTHR23502:SF68">
    <property type="entry name" value="MULTIDRUG TRANSPORTER, PUTATIVE (AFU_ORTHOLOGUE AFUA_3G01120)-RELATED"/>
    <property type="match status" value="1"/>
</dbReference>
<dbReference type="EMBL" id="CP034205">
    <property type="protein sequence ID" value="QBZ56833.1"/>
    <property type="molecule type" value="Genomic_DNA"/>
</dbReference>
<sequence length="704" mass="74955">MESLADLARVARRAQEDAQRAAEAPSPVEPAPAANNGASFESGPKQDVSTPRTPNMAIVPPLIQDLRLGSAPPSAGLPLPPLPAAAKSPTTTPTTPGPGSTNDSRAGAKNSIEPISVTTPARIAPLNVGQRIEISADYRPKTSSTKRLSFGSAASSKRPIKYARGRHAGIELSPQPSDDDNDPLNWPLWKKDLNLAALLVTVALIQVMKTVFVSVNVVLEQTLNRSYTAIAALTGAPLIFSALTGMVALVASRVHGKRPVYLAATAVIFFSSIWNAAATDFGNALAARIFQGMGWGVFDSLVLGSIHDTFFEHERGLRVAIYQIVSVGTLWGGPMLGGVASQNPASWQTQFQILCSFQAVSVLLVALAVPETAFDRAFVIRNTPSTAGTWKQPSLRPRGQVDVEKAREYLTTMKPVSYNARDQDRDLLLQAPRAMIAPTTIMLVSASFIPFSALWSIASSLSMLFAHLPFNMSPSQIGALMVGPFILGVLTTGFFALTPFWQRIKSCPKIGLIALATGSILTFVATLTMGLYTQMAMATPMAAAASSAAAGTTPAAASQTSPFMIDGVAKNVSFPAIGFLLGLLAAGAYTLDATVRPTIRRSTSFTSSNLGIALRNTVDMEGAVSIWRALIAGIFVIGTPNISWTFSAMAGSLFGFAVTQMVLIVFLGFVWWRFDQDIIRWDGVVMKLVDLGSLKRSGSYMDMD</sequence>
<evidence type="ECO:0000256" key="6">
    <source>
        <dbReference type="SAM" id="MobiDB-lite"/>
    </source>
</evidence>
<dbReference type="AlphaFoldDB" id="A0A4P7N3C6"/>
<feature type="transmembrane region" description="Helical" evidence="7">
    <location>
        <begin position="195"/>
        <end position="215"/>
    </location>
</feature>
<feature type="transmembrane region" description="Helical" evidence="7">
    <location>
        <begin position="477"/>
        <end position="498"/>
    </location>
</feature>
<feature type="transmembrane region" description="Helical" evidence="7">
    <location>
        <begin position="260"/>
        <end position="277"/>
    </location>
</feature>
<evidence type="ECO:0000313" key="9">
    <source>
        <dbReference type="Proteomes" id="UP000294847"/>
    </source>
</evidence>
<name>A0A4P7N3C6_PYROR</name>
<keyword evidence="5 7" id="KW-0472">Membrane</keyword>
<dbReference type="PANTHER" id="PTHR23502">
    <property type="entry name" value="MAJOR FACILITATOR SUPERFAMILY"/>
    <property type="match status" value="1"/>
</dbReference>
<organism evidence="8 9">
    <name type="scientific">Pyricularia oryzae</name>
    <name type="common">Rice blast fungus</name>
    <name type="synonym">Magnaporthe oryzae</name>
    <dbReference type="NCBI Taxonomy" id="318829"/>
    <lineage>
        <taxon>Eukaryota</taxon>
        <taxon>Fungi</taxon>
        <taxon>Dikarya</taxon>
        <taxon>Ascomycota</taxon>
        <taxon>Pezizomycotina</taxon>
        <taxon>Sordariomycetes</taxon>
        <taxon>Sordariomycetidae</taxon>
        <taxon>Magnaporthales</taxon>
        <taxon>Pyriculariaceae</taxon>
        <taxon>Pyricularia</taxon>
    </lineage>
</organism>
<keyword evidence="3 7" id="KW-0812">Transmembrane</keyword>
<keyword evidence="4 7" id="KW-1133">Transmembrane helix</keyword>
<dbReference type="Proteomes" id="UP000294847">
    <property type="component" value="Chromosome 2"/>
</dbReference>
<feature type="transmembrane region" description="Helical" evidence="7">
    <location>
        <begin position="435"/>
        <end position="457"/>
    </location>
</feature>
<feature type="transmembrane region" description="Helical" evidence="7">
    <location>
        <begin position="510"/>
        <end position="532"/>
    </location>
</feature>
<proteinExistence type="inferred from homology"/>
<comment type="similarity">
    <text evidence="2">Belongs to the major facilitator superfamily.</text>
</comment>
<reference evidence="8 9" key="1">
    <citation type="journal article" date="2019" name="Mol. Biol. Evol.">
        <title>Blast fungal genomes show frequent chromosomal changes, gene gains and losses, and effector gene turnover.</title>
        <authorList>
            <person name="Gomez Luciano L.B."/>
            <person name="Jason Tsai I."/>
            <person name="Chuma I."/>
            <person name="Tosa Y."/>
            <person name="Chen Y.H."/>
            <person name="Li J.Y."/>
            <person name="Li M.Y."/>
            <person name="Jade Lu M.Y."/>
            <person name="Nakayashiki H."/>
            <person name="Li W.H."/>
        </authorList>
    </citation>
    <scope>NUCLEOTIDE SEQUENCE [LARGE SCALE GENOMIC DNA]</scope>
    <source>
        <strain evidence="8">MZ5-1-6</strain>
    </source>
</reference>
<dbReference type="Pfam" id="PF07690">
    <property type="entry name" value="MFS_1"/>
    <property type="match status" value="1"/>
</dbReference>
<evidence type="ECO:0000256" key="4">
    <source>
        <dbReference type="ARBA" id="ARBA00022989"/>
    </source>
</evidence>
<feature type="transmembrane region" description="Helical" evidence="7">
    <location>
        <begin position="652"/>
        <end position="672"/>
    </location>
</feature>
<feature type="transmembrane region" description="Helical" evidence="7">
    <location>
        <begin position="572"/>
        <end position="591"/>
    </location>
</feature>
<dbReference type="InterPro" id="IPR011701">
    <property type="entry name" value="MFS"/>
</dbReference>
<feature type="transmembrane region" description="Helical" evidence="7">
    <location>
        <begin position="319"/>
        <end position="339"/>
    </location>
</feature>
<evidence type="ECO:0000256" key="3">
    <source>
        <dbReference type="ARBA" id="ARBA00022692"/>
    </source>
</evidence>